<dbReference type="InterPro" id="IPR043128">
    <property type="entry name" value="Rev_trsase/Diguanyl_cyclase"/>
</dbReference>
<dbReference type="InterPro" id="IPR043502">
    <property type="entry name" value="DNA/RNA_pol_sf"/>
</dbReference>
<evidence type="ECO:0000256" key="5">
    <source>
        <dbReference type="PROSITE-ProRule" id="PRU00047"/>
    </source>
</evidence>
<dbReference type="SUPFAM" id="SSF56672">
    <property type="entry name" value="DNA/RNA polymerases"/>
    <property type="match status" value="1"/>
</dbReference>
<dbReference type="Gene3D" id="2.40.70.10">
    <property type="entry name" value="Acid Proteases"/>
    <property type="match status" value="1"/>
</dbReference>
<dbReference type="Pfam" id="PF00098">
    <property type="entry name" value="zf-CCHC"/>
    <property type="match status" value="1"/>
</dbReference>
<dbReference type="Gene3D" id="3.10.10.10">
    <property type="entry name" value="HIV Type 1 Reverse Transcriptase, subunit A, domain 1"/>
    <property type="match status" value="1"/>
</dbReference>
<feature type="region of interest" description="Disordered" evidence="7">
    <location>
        <begin position="467"/>
        <end position="512"/>
    </location>
</feature>
<dbReference type="PANTHER" id="PTHR37984">
    <property type="entry name" value="PROTEIN CBG26694"/>
    <property type="match status" value="1"/>
</dbReference>
<evidence type="ECO:0000256" key="7">
    <source>
        <dbReference type="SAM" id="MobiDB-lite"/>
    </source>
</evidence>
<protein>
    <recommendedName>
        <fullName evidence="12">Reverse transcriptase</fullName>
    </recommendedName>
</protein>
<feature type="domain" description="Reverse transcriptase" evidence="9">
    <location>
        <begin position="851"/>
        <end position="1030"/>
    </location>
</feature>
<dbReference type="AlphaFoldDB" id="A0A8R1DP23"/>
<keyword evidence="6" id="KW-0175">Coiled coil</keyword>
<dbReference type="GO" id="GO:0003676">
    <property type="term" value="F:nucleic acid binding"/>
    <property type="evidence" value="ECO:0007669"/>
    <property type="project" value="InterPro"/>
</dbReference>
<dbReference type="CDD" id="cd00303">
    <property type="entry name" value="retropepsin_like"/>
    <property type="match status" value="1"/>
</dbReference>
<dbReference type="Proteomes" id="UP000005237">
    <property type="component" value="Unassembled WGS sequence"/>
</dbReference>
<dbReference type="GO" id="GO:0004519">
    <property type="term" value="F:endonuclease activity"/>
    <property type="evidence" value="ECO:0007669"/>
    <property type="project" value="UniProtKB-KW"/>
</dbReference>
<keyword evidence="5" id="KW-0862">Zinc</keyword>
<keyword evidence="5" id="KW-0863">Zinc-finger</keyword>
<evidence type="ECO:0008006" key="12">
    <source>
        <dbReference type="Google" id="ProtNLM"/>
    </source>
</evidence>
<dbReference type="GO" id="GO:0016779">
    <property type="term" value="F:nucleotidyltransferase activity"/>
    <property type="evidence" value="ECO:0007669"/>
    <property type="project" value="UniProtKB-KW"/>
</dbReference>
<feature type="region of interest" description="Disordered" evidence="7">
    <location>
        <begin position="275"/>
        <end position="298"/>
    </location>
</feature>
<accession>A0A8R1DP23</accession>
<dbReference type="SUPFAM" id="SSF57756">
    <property type="entry name" value="Retrovirus zinc finger-like domains"/>
    <property type="match status" value="1"/>
</dbReference>
<dbReference type="Gene3D" id="4.10.60.10">
    <property type="entry name" value="Zinc finger, CCHC-type"/>
    <property type="match status" value="1"/>
</dbReference>
<evidence type="ECO:0000256" key="1">
    <source>
        <dbReference type="ARBA" id="ARBA00022679"/>
    </source>
</evidence>
<name>A0A8R1DP23_CAEJA</name>
<dbReference type="GO" id="GO:0005737">
    <property type="term" value="C:cytoplasm"/>
    <property type="evidence" value="ECO:0007669"/>
    <property type="project" value="UniProtKB-ARBA"/>
</dbReference>
<proteinExistence type="predicted"/>
<dbReference type="SMART" id="SM00343">
    <property type="entry name" value="ZnF_C2HC"/>
    <property type="match status" value="1"/>
</dbReference>
<dbReference type="PANTHER" id="PTHR37984:SF5">
    <property type="entry name" value="PROTEIN NYNRIN-LIKE"/>
    <property type="match status" value="1"/>
</dbReference>
<dbReference type="InterPro" id="IPR021109">
    <property type="entry name" value="Peptidase_aspartic_dom_sf"/>
</dbReference>
<feature type="region of interest" description="Disordered" evidence="7">
    <location>
        <begin position="221"/>
        <end position="260"/>
    </location>
</feature>
<feature type="coiled-coil region" evidence="6">
    <location>
        <begin position="112"/>
        <end position="200"/>
    </location>
</feature>
<dbReference type="PROSITE" id="PS50878">
    <property type="entry name" value="RT_POL"/>
    <property type="match status" value="1"/>
</dbReference>
<dbReference type="Gene3D" id="3.30.70.270">
    <property type="match status" value="1"/>
</dbReference>
<dbReference type="SUPFAM" id="SSF50630">
    <property type="entry name" value="Acid proteases"/>
    <property type="match status" value="1"/>
</dbReference>
<dbReference type="InterPro" id="IPR000477">
    <property type="entry name" value="RT_dom"/>
</dbReference>
<feature type="domain" description="CCHC-type" evidence="8">
    <location>
        <begin position="520"/>
        <end position="536"/>
    </location>
</feature>
<dbReference type="CDD" id="cd01647">
    <property type="entry name" value="RT_LTR"/>
    <property type="match status" value="1"/>
</dbReference>
<reference evidence="11" key="1">
    <citation type="submission" date="2010-08" db="EMBL/GenBank/DDBJ databases">
        <authorList>
            <consortium name="Caenorhabditis japonica Sequencing Consortium"/>
            <person name="Wilson R.K."/>
        </authorList>
    </citation>
    <scope>NUCLEOTIDE SEQUENCE [LARGE SCALE GENOMIC DNA]</scope>
    <source>
        <strain evidence="11">DF5081</strain>
    </source>
</reference>
<evidence type="ECO:0000259" key="9">
    <source>
        <dbReference type="PROSITE" id="PS50878"/>
    </source>
</evidence>
<keyword evidence="11" id="KW-1185">Reference proteome</keyword>
<dbReference type="InterPro" id="IPR050951">
    <property type="entry name" value="Retrovirus_Pol_polyprotein"/>
</dbReference>
<keyword evidence="5" id="KW-0479">Metal-binding</keyword>
<evidence type="ECO:0000256" key="4">
    <source>
        <dbReference type="ARBA" id="ARBA00022759"/>
    </source>
</evidence>
<reference evidence="10" key="2">
    <citation type="submission" date="2022-06" db="UniProtKB">
        <authorList>
            <consortium name="EnsemblMetazoa"/>
        </authorList>
    </citation>
    <scope>IDENTIFICATION</scope>
    <source>
        <strain evidence="10">DF5081</strain>
    </source>
</reference>
<keyword evidence="4" id="KW-0255">Endonuclease</keyword>
<evidence type="ECO:0000256" key="3">
    <source>
        <dbReference type="ARBA" id="ARBA00022722"/>
    </source>
</evidence>
<evidence type="ECO:0000259" key="8">
    <source>
        <dbReference type="PROSITE" id="PS50158"/>
    </source>
</evidence>
<sequence length="1044" mass="120159">MEDCCESVLKTNEMAALDPMDGSGTSSTKNSERTSDELLVSVKQRRKLFKNFARFVDAADEVEKKVMEKLLSVQMCTERQRDMIVGPIEKFRKELCERFEELGRDKWPRTVLRLMREQNVETVEEIRELCERGRREGKSSTSEKLKNYQNNMTVLQTENERLQERIRKCESEKLAAEKRLRKAQRAFEAEKRTAEGLKANLQHAAGEFEICRVQDEKHQIIQKRSRRASGSPTDSRRSSLRSRTREQSQGTLEEEESGDDWRRKVNGWDIQREKAVHSEKTENRRIKNAGSLSGSERSEMKGMVECMSRMMKSSALPEPRCFDGSGDFGELKRTFLLKYGQVTSGDDEIVAILEDKFLKGSAKALFKSLARRYERPIKSLFDEFEMKLRNGRKMWEYLTEVEKWSKLAYPEVSEETLSQMRTTKLMKAVRDDDTLHRMLIMKRLEIPLRHQYENLKDIVLQQENEKRRAYGQKKRENAVVRGKPWMDRADERRNNPHKEDRKDEFEPNQRERNRDIANTKCFRCGAVGHMARQCTSRPVQNVDAEKEAVGAEMVEMVDILGQKRRIVIDSGAVVSVMSTGAWERLKRKCPEWEEKVEVLAKPNFSLVDASKAKMPVREQIKVEIGIRGRKAVVVFQLVENELDIFLLGTNSFETVGVELKWKAERAVARAARKLRVPPQSCAQIAVRTEADLGDVILLESEKEWVPTSLCSKNEDGNVTILVSNWKDQPLLIKKNQVIGVGSRDWAMCKPEVAQAAINMMELDRKIPLEGARKKEAVLKILKENGEIPEGKIERIVAEFSDIFAIEDNELTQTNMTECAIELEKEEPIRQKCRPVPLALQEKVRGMLKDMEERCVIKKCRSPWASPVVLVKKKDGSIRMCVDYRKLNAVIKLNAHPLPHIESTLQALRGKKWFTTLDLMAGYWQIPMEEESKEKTAFTVLNEQYQFEVMPFGLATSPAVFQATMEEVLGEWIGKSVHVYIDDILIASETENQHAEDLEKVLRRIRTCGLKLKAQKCKIAQKEVDYLGHAAASTCTANTSTPFHR</sequence>
<dbReference type="InterPro" id="IPR036875">
    <property type="entry name" value="Znf_CCHC_sf"/>
</dbReference>
<evidence type="ECO:0000313" key="11">
    <source>
        <dbReference type="Proteomes" id="UP000005237"/>
    </source>
</evidence>
<evidence type="ECO:0000313" key="10">
    <source>
        <dbReference type="EnsemblMetazoa" id="CJA07934.1"/>
    </source>
</evidence>
<evidence type="ECO:0000256" key="2">
    <source>
        <dbReference type="ARBA" id="ARBA00022695"/>
    </source>
</evidence>
<dbReference type="GO" id="GO:0019899">
    <property type="term" value="F:enzyme binding"/>
    <property type="evidence" value="ECO:0007669"/>
    <property type="project" value="UniProtKB-ARBA"/>
</dbReference>
<dbReference type="EnsemblMetazoa" id="CJA07934.1">
    <property type="protein sequence ID" value="CJA07934.1"/>
    <property type="gene ID" value="WBGene00127138"/>
</dbReference>
<organism evidence="10 11">
    <name type="scientific">Caenorhabditis japonica</name>
    <dbReference type="NCBI Taxonomy" id="281687"/>
    <lineage>
        <taxon>Eukaryota</taxon>
        <taxon>Metazoa</taxon>
        <taxon>Ecdysozoa</taxon>
        <taxon>Nematoda</taxon>
        <taxon>Chromadorea</taxon>
        <taxon>Rhabditida</taxon>
        <taxon>Rhabditina</taxon>
        <taxon>Rhabditomorpha</taxon>
        <taxon>Rhabditoidea</taxon>
        <taxon>Rhabditidae</taxon>
        <taxon>Peloderinae</taxon>
        <taxon>Caenorhabditis</taxon>
    </lineage>
</organism>
<dbReference type="InterPro" id="IPR001878">
    <property type="entry name" value="Znf_CCHC"/>
</dbReference>
<keyword evidence="2" id="KW-0548">Nucleotidyltransferase</keyword>
<keyword evidence="4" id="KW-0378">Hydrolase</keyword>
<feature type="compositionally biased region" description="Basic and acidic residues" evidence="7">
    <location>
        <begin position="275"/>
        <end position="285"/>
    </location>
</feature>
<dbReference type="PROSITE" id="PS50158">
    <property type="entry name" value="ZF_CCHC"/>
    <property type="match status" value="1"/>
</dbReference>
<dbReference type="GO" id="GO:0008270">
    <property type="term" value="F:zinc ion binding"/>
    <property type="evidence" value="ECO:0007669"/>
    <property type="project" value="UniProtKB-KW"/>
</dbReference>
<feature type="region of interest" description="Disordered" evidence="7">
    <location>
        <begin position="15"/>
        <end position="35"/>
    </location>
</feature>
<keyword evidence="3" id="KW-0540">Nuclease</keyword>
<evidence type="ECO:0000256" key="6">
    <source>
        <dbReference type="SAM" id="Coils"/>
    </source>
</evidence>
<dbReference type="Pfam" id="PF00078">
    <property type="entry name" value="RVT_1"/>
    <property type="match status" value="1"/>
</dbReference>
<keyword evidence="1" id="KW-0808">Transferase</keyword>